<comment type="caution">
    <text evidence="9">The sequence shown here is derived from an EMBL/GenBank/DDBJ whole genome shotgun (WGS) entry which is preliminary data.</text>
</comment>
<evidence type="ECO:0000313" key="9">
    <source>
        <dbReference type="EMBL" id="CAG8691339.1"/>
    </source>
</evidence>
<dbReference type="Pfam" id="PF14474">
    <property type="entry name" value="RTC4"/>
    <property type="match status" value="1"/>
</dbReference>
<name>A0A9N9EUT2_FUNMO</name>
<evidence type="ECO:0000256" key="7">
    <source>
        <dbReference type="ARBA" id="ARBA00023242"/>
    </source>
</evidence>
<comment type="similarity">
    <text evidence="4">Belongs to the RTC4 family.</text>
</comment>
<keyword evidence="7" id="KW-0539">Nucleus</keyword>
<protein>
    <recommendedName>
        <fullName evidence="5">Restriction of telomere capping protein 4</fullName>
    </recommendedName>
</protein>
<sequence length="321" mass="36942">SSTTLQESTTTLSNDNQDYQYMLTRLLQKIQRFVTQNPISAITFYTSFNEVFVSEIEKETQTQSNNSNIILTKKINENTNNNILESIIDLDNYESTYIAQNIVIQPLNEIQNLSSSPITQSPQFIESNVFSNESNLEIYQNNNNCPYCNETLSNPLPLKVSEYLNNISIGKISANNIVEQYEFCRITNLKSELLKIIKEQKYSEYHVNAIKKIQEIELSKVNNPLIQINYFESLQPGYYGPKGLVIILKILTELFIRIGILTVDLYILQPSSQYLFQVFVFKTAIRLIVEDYKGISLNNAKEIMVDSVDFGLYIHNDNCKN</sequence>
<keyword evidence="6" id="KW-0963">Cytoplasm</keyword>
<evidence type="ECO:0000256" key="6">
    <source>
        <dbReference type="ARBA" id="ARBA00022490"/>
    </source>
</evidence>
<dbReference type="AlphaFoldDB" id="A0A9N9EUT2"/>
<dbReference type="GO" id="GO:0005737">
    <property type="term" value="C:cytoplasm"/>
    <property type="evidence" value="ECO:0007669"/>
    <property type="project" value="UniProtKB-SubCell"/>
</dbReference>
<gene>
    <name evidence="9" type="ORF">FMOSSE_LOCUS13363</name>
</gene>
<reference evidence="9" key="1">
    <citation type="submission" date="2021-06" db="EMBL/GenBank/DDBJ databases">
        <authorList>
            <person name="Kallberg Y."/>
            <person name="Tangrot J."/>
            <person name="Rosling A."/>
        </authorList>
    </citation>
    <scope>NUCLEOTIDE SEQUENCE</scope>
    <source>
        <strain evidence="9">87-6 pot B 2015</strain>
    </source>
</reference>
<evidence type="ECO:0000256" key="5">
    <source>
        <dbReference type="ARBA" id="ARBA00015162"/>
    </source>
</evidence>
<dbReference type="PANTHER" id="PTHR41391">
    <property type="entry name" value="RESTRICTION OF TELOMERE CAPPING PROTEIN 4"/>
    <property type="match status" value="1"/>
</dbReference>
<evidence type="ECO:0000256" key="2">
    <source>
        <dbReference type="ARBA" id="ARBA00004123"/>
    </source>
</evidence>
<keyword evidence="10" id="KW-1185">Reference proteome</keyword>
<accession>A0A9N9EUT2</accession>
<comment type="subcellular location">
    <subcellularLocation>
        <location evidence="3">Cytoplasm</location>
    </subcellularLocation>
    <subcellularLocation>
        <location evidence="2">Nucleus</location>
    </subcellularLocation>
</comment>
<dbReference type="InterPro" id="IPR039024">
    <property type="entry name" value="RTC4"/>
</dbReference>
<feature type="domain" description="Restriction of telomere capping protein 4 C-terminal" evidence="8">
    <location>
        <begin position="200"/>
        <end position="315"/>
    </location>
</feature>
<dbReference type="EMBL" id="CAJVPP010007748">
    <property type="protein sequence ID" value="CAG8691339.1"/>
    <property type="molecule type" value="Genomic_DNA"/>
</dbReference>
<evidence type="ECO:0000259" key="8">
    <source>
        <dbReference type="Pfam" id="PF14474"/>
    </source>
</evidence>
<organism evidence="9 10">
    <name type="scientific">Funneliformis mosseae</name>
    <name type="common">Endomycorrhizal fungus</name>
    <name type="synonym">Glomus mosseae</name>
    <dbReference type="NCBI Taxonomy" id="27381"/>
    <lineage>
        <taxon>Eukaryota</taxon>
        <taxon>Fungi</taxon>
        <taxon>Fungi incertae sedis</taxon>
        <taxon>Mucoromycota</taxon>
        <taxon>Glomeromycotina</taxon>
        <taxon>Glomeromycetes</taxon>
        <taxon>Glomerales</taxon>
        <taxon>Glomeraceae</taxon>
        <taxon>Funneliformis</taxon>
    </lineage>
</organism>
<evidence type="ECO:0000256" key="4">
    <source>
        <dbReference type="ARBA" id="ARBA00009461"/>
    </source>
</evidence>
<dbReference type="GO" id="GO:0005634">
    <property type="term" value="C:nucleus"/>
    <property type="evidence" value="ECO:0007669"/>
    <property type="project" value="UniProtKB-SubCell"/>
</dbReference>
<dbReference type="InterPro" id="IPR028094">
    <property type="entry name" value="RTC4_C"/>
</dbReference>
<dbReference type="PANTHER" id="PTHR41391:SF1">
    <property type="entry name" value="RESTRICTION OF TELOMERE CAPPING PROTEIN 4"/>
    <property type="match status" value="1"/>
</dbReference>
<proteinExistence type="inferred from homology"/>
<feature type="non-terminal residue" evidence="9">
    <location>
        <position position="1"/>
    </location>
</feature>
<evidence type="ECO:0000313" key="10">
    <source>
        <dbReference type="Proteomes" id="UP000789375"/>
    </source>
</evidence>
<evidence type="ECO:0000256" key="1">
    <source>
        <dbReference type="ARBA" id="ARBA00002738"/>
    </source>
</evidence>
<evidence type="ECO:0000256" key="3">
    <source>
        <dbReference type="ARBA" id="ARBA00004496"/>
    </source>
</evidence>
<comment type="function">
    <text evidence="1">May be involved in a process influencing telomere capping.</text>
</comment>
<dbReference type="Proteomes" id="UP000789375">
    <property type="component" value="Unassembled WGS sequence"/>
</dbReference>